<dbReference type="InterPro" id="IPR022893">
    <property type="entry name" value="Shikimate_DH_fam"/>
</dbReference>
<dbReference type="NCBIfam" id="NF009202">
    <property type="entry name" value="PRK12550.1"/>
    <property type="match status" value="1"/>
</dbReference>
<evidence type="ECO:0000313" key="4">
    <source>
        <dbReference type="Proteomes" id="UP000739284"/>
    </source>
</evidence>
<evidence type="ECO:0000256" key="1">
    <source>
        <dbReference type="ARBA" id="ARBA00022857"/>
    </source>
</evidence>
<proteinExistence type="predicted"/>
<gene>
    <name evidence="3" type="ORF">J1784_25530</name>
</gene>
<evidence type="ECO:0000259" key="2">
    <source>
        <dbReference type="Pfam" id="PF08501"/>
    </source>
</evidence>
<reference evidence="3 4" key="1">
    <citation type="submission" date="2021-03" db="EMBL/GenBank/DDBJ databases">
        <title>Five novel Rahnella species.</title>
        <authorList>
            <person name="Brady C."/>
            <person name="Asselin J."/>
            <person name="Beer S."/>
            <person name="Bruberg M.B."/>
            <person name="Crampton B."/>
            <person name="Venter S."/>
            <person name="Arnold D."/>
            <person name="Denman S."/>
        </authorList>
    </citation>
    <scope>NUCLEOTIDE SEQUENCE [LARGE SCALE GENOMIC DNA]</scope>
    <source>
        <strain evidence="3 4">FRB 231</strain>
    </source>
</reference>
<dbReference type="InterPro" id="IPR013708">
    <property type="entry name" value="Shikimate_DH-bd_N"/>
</dbReference>
<evidence type="ECO:0000313" key="3">
    <source>
        <dbReference type="EMBL" id="MBU9848354.1"/>
    </source>
</evidence>
<dbReference type="Pfam" id="PF08501">
    <property type="entry name" value="Shikimate_dh_N"/>
    <property type="match status" value="1"/>
</dbReference>
<organism evidence="3 4">
    <name type="scientific">Rahnella ecdela</name>
    <dbReference type="NCBI Taxonomy" id="2816250"/>
    <lineage>
        <taxon>Bacteria</taxon>
        <taxon>Pseudomonadati</taxon>
        <taxon>Pseudomonadota</taxon>
        <taxon>Gammaproteobacteria</taxon>
        <taxon>Enterobacterales</taxon>
        <taxon>Yersiniaceae</taxon>
        <taxon>Rahnella</taxon>
    </lineage>
</organism>
<keyword evidence="1" id="KW-0521">NADP</keyword>
<feature type="domain" description="Shikimate dehydrogenase substrate binding N-terminal" evidence="2">
    <location>
        <begin position="26"/>
        <end position="93"/>
    </location>
</feature>
<name>A0ABS6LN54_9GAMM</name>
<dbReference type="Proteomes" id="UP000739284">
    <property type="component" value="Unassembled WGS sequence"/>
</dbReference>
<dbReference type="PANTHER" id="PTHR21089">
    <property type="entry name" value="SHIKIMATE DEHYDROGENASE"/>
    <property type="match status" value="1"/>
</dbReference>
<dbReference type="RefSeq" id="WP_217151502.1">
    <property type="nucleotide sequence ID" value="NZ_JAFMOY010000133.1"/>
</dbReference>
<sequence length="272" mass="29416">MSREINKDTQLCMSLSGRPGNFGTRFHNYLYQALDLNFVYKAFSTNDIEAAVKGVRALGIRGCAVSMPFKEACIPFLDELDPSATAIQSVNTIVNDDGFLRAYNTDYIAVAKLLDSHQVPRDSVFALRGSGGMGKAVVAAIRDAGFKKGYIIARNEANGRALAEEYGYEWKAELGDLPVDMVVNVTPIGMPGAAEAESLAFDKQVIDRASTVFDVVVAPGGTPLIRYGREQGKKIITGEEVAALQAVEQFVLYTGERPSDELIEKAAAHARG</sequence>
<dbReference type="EMBL" id="JAFMOY010000133">
    <property type="protein sequence ID" value="MBU9848354.1"/>
    <property type="molecule type" value="Genomic_DNA"/>
</dbReference>
<accession>A0ABS6LN54</accession>
<dbReference type="CDD" id="cd01065">
    <property type="entry name" value="NAD_bind_Shikimate_DH"/>
    <property type="match status" value="1"/>
</dbReference>
<keyword evidence="4" id="KW-1185">Reference proteome</keyword>
<comment type="caution">
    <text evidence="3">The sequence shown here is derived from an EMBL/GenBank/DDBJ whole genome shotgun (WGS) entry which is preliminary data.</text>
</comment>
<protein>
    <submittedName>
        <fullName evidence="3">Shikimate 5-dehydrogenase</fullName>
    </submittedName>
</protein>
<dbReference type="PANTHER" id="PTHR21089:SF9">
    <property type="entry name" value="SHIKIMATE DEHYDROGENASE-LIKE PROTEIN HI_0607"/>
    <property type="match status" value="1"/>
</dbReference>